<dbReference type="InParanoid" id="A0A6P6XX05"/>
<accession>A0A6P6XX05</accession>
<evidence type="ECO:0000313" key="2">
    <source>
        <dbReference type="Proteomes" id="UP000515146"/>
    </source>
</evidence>
<keyword evidence="2" id="KW-1185">Reference proteome</keyword>
<evidence type="ECO:0000256" key="1">
    <source>
        <dbReference type="SAM" id="MobiDB-lite"/>
    </source>
</evidence>
<organism evidence="2 3">
    <name type="scientific">Dermatophagoides pteronyssinus</name>
    <name type="common">European house dust mite</name>
    <dbReference type="NCBI Taxonomy" id="6956"/>
    <lineage>
        <taxon>Eukaryota</taxon>
        <taxon>Metazoa</taxon>
        <taxon>Ecdysozoa</taxon>
        <taxon>Arthropoda</taxon>
        <taxon>Chelicerata</taxon>
        <taxon>Arachnida</taxon>
        <taxon>Acari</taxon>
        <taxon>Acariformes</taxon>
        <taxon>Sarcoptiformes</taxon>
        <taxon>Astigmata</taxon>
        <taxon>Psoroptidia</taxon>
        <taxon>Analgoidea</taxon>
        <taxon>Pyroglyphidae</taxon>
        <taxon>Dermatophagoidinae</taxon>
        <taxon>Dermatophagoides</taxon>
    </lineage>
</organism>
<reference evidence="3" key="1">
    <citation type="submission" date="2025-08" db="UniProtKB">
        <authorList>
            <consortium name="RefSeq"/>
        </authorList>
    </citation>
    <scope>IDENTIFICATION</scope>
    <source>
        <strain evidence="3">Airmid</strain>
    </source>
</reference>
<proteinExistence type="predicted"/>
<feature type="region of interest" description="Disordered" evidence="1">
    <location>
        <begin position="34"/>
        <end position="63"/>
    </location>
</feature>
<name>A0A6P6XX05_DERPT</name>
<dbReference type="OrthoDB" id="10411608at2759"/>
<dbReference type="RefSeq" id="XP_027197700.1">
    <property type="nucleotide sequence ID" value="XM_027341899.1"/>
</dbReference>
<dbReference type="KEGG" id="dpte:113792032"/>
<dbReference type="Proteomes" id="UP000515146">
    <property type="component" value="Unplaced"/>
</dbReference>
<gene>
    <name evidence="3" type="primary">LOC113792032</name>
</gene>
<evidence type="ECO:0000313" key="3">
    <source>
        <dbReference type="RefSeq" id="XP_027197700.1"/>
    </source>
</evidence>
<dbReference type="AlphaFoldDB" id="A0A6P6XX05"/>
<protein>
    <submittedName>
        <fullName evidence="3">Uncharacterized protein LOC113792032</fullName>
    </submittedName>
</protein>
<sequence length="126" mass="14892">MPEKNFDKLYENPHVTHSNRLTHKHRETCSKNFECNKMSQSKQNSSGENSTDDSTIKSSLSKMTTEEAIEYLGEKYATRFTMNDPLFVEAVNRQISVPPIEINYIGRIKRYRNNPNHNYNRRDYNR</sequence>